<dbReference type="InterPro" id="IPR042197">
    <property type="entry name" value="Apaf_helical"/>
</dbReference>
<feature type="chain" id="PRO_5004753642" description="TIR domain-containing protein" evidence="4">
    <location>
        <begin position="26"/>
        <end position="988"/>
    </location>
</feature>
<organism evidence="6 7">
    <name type="scientific">Phaseolus vulgaris</name>
    <name type="common">Kidney bean</name>
    <name type="synonym">French bean</name>
    <dbReference type="NCBI Taxonomy" id="3885"/>
    <lineage>
        <taxon>Eukaryota</taxon>
        <taxon>Viridiplantae</taxon>
        <taxon>Streptophyta</taxon>
        <taxon>Embryophyta</taxon>
        <taxon>Tracheophyta</taxon>
        <taxon>Spermatophyta</taxon>
        <taxon>Magnoliopsida</taxon>
        <taxon>eudicotyledons</taxon>
        <taxon>Gunneridae</taxon>
        <taxon>Pentapetalae</taxon>
        <taxon>rosids</taxon>
        <taxon>fabids</taxon>
        <taxon>Fabales</taxon>
        <taxon>Fabaceae</taxon>
        <taxon>Papilionoideae</taxon>
        <taxon>50 kb inversion clade</taxon>
        <taxon>NPAAA clade</taxon>
        <taxon>indigoferoid/millettioid clade</taxon>
        <taxon>Phaseoleae</taxon>
        <taxon>Phaseolus</taxon>
    </lineage>
</organism>
<dbReference type="AlphaFoldDB" id="V7AQ58"/>
<dbReference type="PROSITE" id="PS50104">
    <property type="entry name" value="TIR"/>
    <property type="match status" value="1"/>
</dbReference>
<keyword evidence="4" id="KW-0732">Signal</keyword>
<keyword evidence="1" id="KW-0433">Leucine-rich repeat</keyword>
<dbReference type="InterPro" id="IPR027417">
    <property type="entry name" value="P-loop_NTPase"/>
</dbReference>
<dbReference type="InterPro" id="IPR035897">
    <property type="entry name" value="Toll_tir_struct_dom_sf"/>
</dbReference>
<keyword evidence="7" id="KW-1185">Reference proteome</keyword>
<feature type="signal peptide" evidence="4">
    <location>
        <begin position="1"/>
        <end position="25"/>
    </location>
</feature>
<sequence length="988" mass="113897">MCFRVSHRIKYVVFICLVFVTSSTCSNHTTQIKYDVFVSFRGVDVRRGFLSHLIEAFSQKQIAFFVDDNIQKGEELSEALLGAIEESLISLVIFSENYASSRWCLLELEKILECRRKNGQIVMPIFYEVDPSEVRHQRRTYGDAFVKHERNYSFTTVQSWRSALIESANLSGFHSPIFQDDAELVKKTVKFVWRTLNHVHQVNSKGLVGIGKRIAHVESLLQLEATHVRMIGIWGMGGIGKTTIAQEVYNKLCFEYDSCCFLANIREDSGRHGIFSLKKKLFSTLLGEEHLKVDISNGWQKLVDRRLHRLKVLIILDDVDDSEQLEILARTTWFGSGSRIIVTTRDKQVLAKEFANVYQVEALNFDESLRLFNLNAFKRKHLQAEYQELSEKVVDYAKGIPFVLKLLGHRLHGKDKEIWESQLEGQMHNKKVYDIIKLSYNDLEEDEKRIFLDIACFFYGLQLEVKYIDFLLKDRDYSVVAGLERLKDKALISISQENTGNEAIRSIVINLLRMKQLHLKPQVFTKMRKLHFLNLYTAGTRDILFCEPWGLYLPQGLESLPNELRYLGWTNYPLEYLPSKFSAENLVELHLPYSRVKKLWQEVPDLVNIKVLILHSSSNIKELLDFSKAPNLEVIDLRFCVGLTSVHPSIFSLKNLEKLDLDGCTSLTSLRSNIHLDSLRYLSLYGCMELKNFSVTSENMIRLNLERTSIKQLPSSIGSQSKLVKLNLAFTYVESLPESIKNLEGLRHLDLRYCEKLRSLPKLPPSVETLDVRECISLESITFPPIAEQWKENKKKVVFWNCFKLDEHSLTAIERNAEINMVKFAHQHLSTSGDAQGIYVYPGSQVPEWLMHKATHDDYITISPHSSHLGYIFCFILPEVPNGERVLKLKISTEGEDEGEDDSMIVYLDRPHHGIKSDHVYLMYNQACSRFLQSRAKHQRRLKIKFTVTSLALSSEYIKVQLRGFGVSTTSNFLQKQELGDAGIPKEH</sequence>
<evidence type="ECO:0000313" key="6">
    <source>
        <dbReference type="EMBL" id="ESW07460.1"/>
    </source>
</evidence>
<dbReference type="GO" id="GO:0006952">
    <property type="term" value="P:defense response"/>
    <property type="evidence" value="ECO:0007669"/>
    <property type="project" value="InterPro"/>
</dbReference>
<dbReference type="Gramene" id="ESW07460">
    <property type="protein sequence ID" value="ESW07460"/>
    <property type="gene ID" value="PHAVU_010G131900g"/>
</dbReference>
<dbReference type="PANTHER" id="PTHR11017:SF398">
    <property type="entry name" value="RESISTANCE PROTEIN (TIR-NBS-LRR CLASS), PUTATIVE-RELATED"/>
    <property type="match status" value="1"/>
</dbReference>
<dbReference type="Gene3D" id="3.40.50.10140">
    <property type="entry name" value="Toll/interleukin-1 receptor homology (TIR) domain"/>
    <property type="match status" value="1"/>
</dbReference>
<dbReference type="Gene3D" id="3.80.10.10">
    <property type="entry name" value="Ribonuclease Inhibitor"/>
    <property type="match status" value="2"/>
</dbReference>
<keyword evidence="3" id="KW-0520">NAD</keyword>
<dbReference type="InterPro" id="IPR058192">
    <property type="entry name" value="WHD_ROQ1-like"/>
</dbReference>
<dbReference type="InterPro" id="IPR000157">
    <property type="entry name" value="TIR_dom"/>
</dbReference>
<dbReference type="SMART" id="SM00255">
    <property type="entry name" value="TIR"/>
    <property type="match status" value="1"/>
</dbReference>
<dbReference type="GO" id="GO:0007165">
    <property type="term" value="P:signal transduction"/>
    <property type="evidence" value="ECO:0007669"/>
    <property type="project" value="InterPro"/>
</dbReference>
<dbReference type="FunFam" id="3.40.50.10140:FF:000007">
    <property type="entry name" value="Disease resistance protein (TIR-NBS-LRR class)"/>
    <property type="match status" value="1"/>
</dbReference>
<dbReference type="Proteomes" id="UP000000226">
    <property type="component" value="Chromosome 10"/>
</dbReference>
<dbReference type="PANTHER" id="PTHR11017">
    <property type="entry name" value="LEUCINE-RICH REPEAT-CONTAINING PROTEIN"/>
    <property type="match status" value="1"/>
</dbReference>
<name>V7AQ58_PHAVU</name>
<dbReference type="GO" id="GO:0043531">
    <property type="term" value="F:ADP binding"/>
    <property type="evidence" value="ECO:0007669"/>
    <property type="project" value="InterPro"/>
</dbReference>
<evidence type="ECO:0000256" key="2">
    <source>
        <dbReference type="ARBA" id="ARBA00022737"/>
    </source>
</evidence>
<feature type="domain" description="TIR" evidence="5">
    <location>
        <begin position="32"/>
        <end position="196"/>
    </location>
</feature>
<dbReference type="InterPro" id="IPR032675">
    <property type="entry name" value="LRR_dom_sf"/>
</dbReference>
<keyword evidence="2" id="KW-0677">Repeat</keyword>
<dbReference type="SUPFAM" id="SSF52200">
    <property type="entry name" value="Toll/Interleukin receptor TIR domain"/>
    <property type="match status" value="1"/>
</dbReference>
<dbReference type="Pfam" id="PF07725">
    <property type="entry name" value="LRR_3"/>
    <property type="match status" value="1"/>
</dbReference>
<dbReference type="InterPro" id="IPR044974">
    <property type="entry name" value="Disease_R_plants"/>
</dbReference>
<dbReference type="EMBL" id="CM002297">
    <property type="protein sequence ID" value="ESW07460.1"/>
    <property type="molecule type" value="Genomic_DNA"/>
</dbReference>
<reference evidence="7" key="1">
    <citation type="journal article" date="2014" name="Nat. Genet.">
        <title>A reference genome for common bean and genome-wide analysis of dual domestications.</title>
        <authorList>
            <person name="Schmutz J."/>
            <person name="McClean P.E."/>
            <person name="Mamidi S."/>
            <person name="Wu G.A."/>
            <person name="Cannon S.B."/>
            <person name="Grimwood J."/>
            <person name="Jenkins J."/>
            <person name="Shu S."/>
            <person name="Song Q."/>
            <person name="Chavarro C."/>
            <person name="Torres-Torres M."/>
            <person name="Geffroy V."/>
            <person name="Moghaddam S.M."/>
            <person name="Gao D."/>
            <person name="Abernathy B."/>
            <person name="Barry K."/>
            <person name="Blair M."/>
            <person name="Brick M.A."/>
            <person name="Chovatia M."/>
            <person name="Gepts P."/>
            <person name="Goodstein D.M."/>
            <person name="Gonzales M."/>
            <person name="Hellsten U."/>
            <person name="Hyten D.L."/>
            <person name="Jia G."/>
            <person name="Kelly J.D."/>
            <person name="Kudrna D."/>
            <person name="Lee R."/>
            <person name="Richard M.M."/>
            <person name="Miklas P.N."/>
            <person name="Osorno J.M."/>
            <person name="Rodrigues J."/>
            <person name="Thareau V."/>
            <person name="Urrea C.A."/>
            <person name="Wang M."/>
            <person name="Yu Y."/>
            <person name="Zhang M."/>
            <person name="Wing R.A."/>
            <person name="Cregan P.B."/>
            <person name="Rokhsar D.S."/>
            <person name="Jackson S.A."/>
        </authorList>
    </citation>
    <scope>NUCLEOTIDE SEQUENCE [LARGE SCALE GENOMIC DNA]</scope>
    <source>
        <strain evidence="7">cv. G19833</strain>
    </source>
</reference>
<evidence type="ECO:0000313" key="7">
    <source>
        <dbReference type="Proteomes" id="UP000000226"/>
    </source>
</evidence>
<dbReference type="OrthoDB" id="1397799at2759"/>
<proteinExistence type="predicted"/>
<evidence type="ECO:0000259" key="5">
    <source>
        <dbReference type="PROSITE" id="PS50104"/>
    </source>
</evidence>
<dbReference type="OMA" id="GRTHIES"/>
<dbReference type="Gene3D" id="1.10.8.430">
    <property type="entry name" value="Helical domain of apoptotic protease-activating factors"/>
    <property type="match status" value="1"/>
</dbReference>
<dbReference type="InterPro" id="IPR002182">
    <property type="entry name" value="NB-ARC"/>
</dbReference>
<gene>
    <name evidence="6" type="ORF">PHAVU_010G131900g</name>
</gene>
<dbReference type="SUPFAM" id="SSF52058">
    <property type="entry name" value="L domain-like"/>
    <property type="match status" value="1"/>
</dbReference>
<dbReference type="Pfam" id="PF00931">
    <property type="entry name" value="NB-ARC"/>
    <property type="match status" value="1"/>
</dbReference>
<evidence type="ECO:0000256" key="1">
    <source>
        <dbReference type="ARBA" id="ARBA00022614"/>
    </source>
</evidence>
<dbReference type="InterPro" id="IPR011713">
    <property type="entry name" value="Leu-rich_rpt_3"/>
</dbReference>
<dbReference type="Pfam" id="PF01582">
    <property type="entry name" value="TIR"/>
    <property type="match status" value="1"/>
</dbReference>
<dbReference type="Gene3D" id="3.40.50.300">
    <property type="entry name" value="P-loop containing nucleotide triphosphate hydrolases"/>
    <property type="match status" value="1"/>
</dbReference>
<evidence type="ECO:0000256" key="3">
    <source>
        <dbReference type="ARBA" id="ARBA00023027"/>
    </source>
</evidence>
<accession>V7AQ58</accession>
<dbReference type="Pfam" id="PF23282">
    <property type="entry name" value="WHD_ROQ1"/>
    <property type="match status" value="1"/>
</dbReference>
<dbReference type="eggNOG" id="ENOG502SKMG">
    <property type="taxonomic scope" value="Eukaryota"/>
</dbReference>
<evidence type="ECO:0000256" key="4">
    <source>
        <dbReference type="SAM" id="SignalP"/>
    </source>
</evidence>
<dbReference type="SUPFAM" id="SSF52540">
    <property type="entry name" value="P-loop containing nucleoside triphosphate hydrolases"/>
    <property type="match status" value="1"/>
</dbReference>
<dbReference type="PRINTS" id="PR00364">
    <property type="entry name" value="DISEASERSIST"/>
</dbReference>
<protein>
    <recommendedName>
        <fullName evidence="5">TIR domain-containing protein</fullName>
    </recommendedName>
</protein>